<evidence type="ECO:0000313" key="1">
    <source>
        <dbReference type="EMBL" id="CAI0559181.1"/>
    </source>
</evidence>
<sequence>MSPPSLAADSAYPSILTRLYSSERPKIHSLLPPVEEELKGEKYQAPLTDHQNRGRGDQFKILSDVSFCFEWNYIAFFFDFDSEFEILYLTWVLELKDLFES</sequence>
<dbReference type="Proteomes" id="UP001154282">
    <property type="component" value="Unassembled WGS sequence"/>
</dbReference>
<dbReference type="EMBL" id="CAMGYJ010000011">
    <property type="protein sequence ID" value="CAI0559181.1"/>
    <property type="molecule type" value="Genomic_DNA"/>
</dbReference>
<protein>
    <submittedName>
        <fullName evidence="1">Uncharacterized protein</fullName>
    </submittedName>
</protein>
<dbReference type="AlphaFoldDB" id="A0AAV0RPJ7"/>
<gene>
    <name evidence="1" type="ORF">LITE_LOCUS49091</name>
</gene>
<keyword evidence="2" id="KW-1185">Reference proteome</keyword>
<comment type="caution">
    <text evidence="1">The sequence shown here is derived from an EMBL/GenBank/DDBJ whole genome shotgun (WGS) entry which is preliminary data.</text>
</comment>
<accession>A0AAV0RPJ7</accession>
<organism evidence="1 2">
    <name type="scientific">Linum tenue</name>
    <dbReference type="NCBI Taxonomy" id="586396"/>
    <lineage>
        <taxon>Eukaryota</taxon>
        <taxon>Viridiplantae</taxon>
        <taxon>Streptophyta</taxon>
        <taxon>Embryophyta</taxon>
        <taxon>Tracheophyta</taxon>
        <taxon>Spermatophyta</taxon>
        <taxon>Magnoliopsida</taxon>
        <taxon>eudicotyledons</taxon>
        <taxon>Gunneridae</taxon>
        <taxon>Pentapetalae</taxon>
        <taxon>rosids</taxon>
        <taxon>fabids</taxon>
        <taxon>Malpighiales</taxon>
        <taxon>Linaceae</taxon>
        <taxon>Linum</taxon>
    </lineage>
</organism>
<proteinExistence type="predicted"/>
<reference evidence="1" key="1">
    <citation type="submission" date="2022-08" db="EMBL/GenBank/DDBJ databases">
        <authorList>
            <person name="Gutierrez-Valencia J."/>
        </authorList>
    </citation>
    <scope>NUCLEOTIDE SEQUENCE</scope>
</reference>
<name>A0AAV0RPJ7_9ROSI</name>
<evidence type="ECO:0000313" key="2">
    <source>
        <dbReference type="Proteomes" id="UP001154282"/>
    </source>
</evidence>